<dbReference type="SUPFAM" id="SSF88713">
    <property type="entry name" value="Glycoside hydrolase/deacetylase"/>
    <property type="match status" value="1"/>
</dbReference>
<sequence>MKSLVLCADDFGYTDAACAAIVDLAARGRLSATSVMTDGPALARWLPRLRASGLSLGLHLNFTDALPGALAWSLGDVIARSYTGRLDRRAIAADIARQLDACAAAIGCTPDYIDGHQHVHQLPIVREALLAALAERGWKPALRSTRPAGWRGAKAAVIAGLGAAALGRMARRAGLRMNADFDGVYAFDEREPYRALMRRWLARCGDGGLVMCHPGMAGAPATGAGGMPSAGALSASGTAAALASVADPIAAARLREHAYLASDDFAADLADAGARLVPFGG</sequence>
<evidence type="ECO:0000256" key="5">
    <source>
        <dbReference type="ARBA" id="ARBA00023277"/>
    </source>
</evidence>
<dbReference type="PANTHER" id="PTHR31609:SF1">
    <property type="entry name" value="CARBOHYDRATE DEACETYLASE"/>
    <property type="match status" value="1"/>
</dbReference>
<dbReference type="InterPro" id="IPR011330">
    <property type="entry name" value="Glyco_hydro/deAcase_b/a-brl"/>
</dbReference>
<dbReference type="PANTHER" id="PTHR31609">
    <property type="entry name" value="YDJC DEACETYLASE FAMILY MEMBER"/>
    <property type="match status" value="1"/>
</dbReference>
<comment type="cofactor">
    <cofactor evidence="1">
        <name>Mg(2+)</name>
        <dbReference type="ChEBI" id="CHEBI:18420"/>
    </cofactor>
</comment>
<dbReference type="GO" id="GO:0046872">
    <property type="term" value="F:metal ion binding"/>
    <property type="evidence" value="ECO:0007669"/>
    <property type="project" value="UniProtKB-KW"/>
</dbReference>
<reference evidence="7" key="1">
    <citation type="submission" date="2025-08" db="UniProtKB">
        <authorList>
            <consortium name="RefSeq"/>
        </authorList>
    </citation>
    <scope>IDENTIFICATION</scope>
</reference>
<keyword evidence="6" id="KW-1185">Reference proteome</keyword>
<dbReference type="AlphaFoldDB" id="A0A8B6X8Z2"/>
<dbReference type="GO" id="GO:0016787">
    <property type="term" value="F:hydrolase activity"/>
    <property type="evidence" value="ECO:0007669"/>
    <property type="project" value="UniProtKB-KW"/>
</dbReference>
<dbReference type="Pfam" id="PF04794">
    <property type="entry name" value="YdjC"/>
    <property type="match status" value="1"/>
</dbReference>
<evidence type="ECO:0000256" key="4">
    <source>
        <dbReference type="ARBA" id="ARBA00022842"/>
    </source>
</evidence>
<dbReference type="GO" id="GO:0019213">
    <property type="term" value="F:deacetylase activity"/>
    <property type="evidence" value="ECO:0007669"/>
    <property type="project" value="TreeGrafter"/>
</dbReference>
<evidence type="ECO:0000256" key="1">
    <source>
        <dbReference type="ARBA" id="ARBA00001946"/>
    </source>
</evidence>
<dbReference type="CDD" id="cd10807">
    <property type="entry name" value="YdjC_like_3"/>
    <property type="match status" value="1"/>
</dbReference>
<protein>
    <submittedName>
        <fullName evidence="7">ChbG/HpnK family deacetylase</fullName>
    </submittedName>
</protein>
<dbReference type="Gene3D" id="3.20.20.370">
    <property type="entry name" value="Glycoside hydrolase/deacetylase"/>
    <property type="match status" value="1"/>
</dbReference>
<dbReference type="InterPro" id="IPR006879">
    <property type="entry name" value="YdjC-like"/>
</dbReference>
<evidence type="ECO:0000256" key="3">
    <source>
        <dbReference type="ARBA" id="ARBA00022801"/>
    </source>
</evidence>
<dbReference type="Proteomes" id="UP000675920">
    <property type="component" value="Unplaced"/>
</dbReference>
<keyword evidence="2" id="KW-0479">Metal-binding</keyword>
<accession>A0A8B6X8Z2</accession>
<dbReference type="RefSeq" id="WP_051378030.1">
    <property type="nucleotide sequence ID" value="NZ_AXWS01000007.1"/>
</dbReference>
<keyword evidence="4" id="KW-0460">Magnesium</keyword>
<organism evidence="6 7">
    <name type="scientific">Derxia gummosa DSM 723</name>
    <dbReference type="NCBI Taxonomy" id="1121388"/>
    <lineage>
        <taxon>Bacteria</taxon>
        <taxon>Pseudomonadati</taxon>
        <taxon>Pseudomonadota</taxon>
        <taxon>Betaproteobacteria</taxon>
        <taxon>Burkholderiales</taxon>
        <taxon>Alcaligenaceae</taxon>
        <taxon>Derxia</taxon>
    </lineage>
</organism>
<keyword evidence="5" id="KW-0119">Carbohydrate metabolism</keyword>
<evidence type="ECO:0000313" key="6">
    <source>
        <dbReference type="Proteomes" id="UP000675920"/>
    </source>
</evidence>
<dbReference type="GO" id="GO:0005975">
    <property type="term" value="P:carbohydrate metabolic process"/>
    <property type="evidence" value="ECO:0007669"/>
    <property type="project" value="InterPro"/>
</dbReference>
<name>A0A8B6X8Z2_9BURK</name>
<keyword evidence="3" id="KW-0378">Hydrolase</keyword>
<evidence type="ECO:0000256" key="2">
    <source>
        <dbReference type="ARBA" id="ARBA00022723"/>
    </source>
</evidence>
<proteinExistence type="predicted"/>
<evidence type="ECO:0000313" key="7">
    <source>
        <dbReference type="RefSeq" id="WP_051378030.1"/>
    </source>
</evidence>